<feature type="compositionally biased region" description="Low complexity" evidence="2">
    <location>
        <begin position="88"/>
        <end position="104"/>
    </location>
</feature>
<proteinExistence type="predicted"/>
<reference evidence="4" key="1">
    <citation type="submission" date="2006-10" db="EMBL/GenBank/DDBJ databases">
        <title>Complete sequence of Solibacter usitatus Ellin6076.</title>
        <authorList>
            <consortium name="US DOE Joint Genome Institute"/>
            <person name="Copeland A."/>
            <person name="Lucas S."/>
            <person name="Lapidus A."/>
            <person name="Barry K."/>
            <person name="Detter J.C."/>
            <person name="Glavina del Rio T."/>
            <person name="Hammon N."/>
            <person name="Israni S."/>
            <person name="Dalin E."/>
            <person name="Tice H."/>
            <person name="Pitluck S."/>
            <person name="Thompson L.S."/>
            <person name="Brettin T."/>
            <person name="Bruce D."/>
            <person name="Han C."/>
            <person name="Tapia R."/>
            <person name="Gilna P."/>
            <person name="Schmutz J."/>
            <person name="Larimer F."/>
            <person name="Land M."/>
            <person name="Hauser L."/>
            <person name="Kyrpides N."/>
            <person name="Mikhailova N."/>
            <person name="Janssen P.H."/>
            <person name="Kuske C.R."/>
            <person name="Richardson P."/>
        </authorList>
    </citation>
    <scope>NUCLEOTIDE SEQUENCE</scope>
    <source>
        <strain evidence="4">Ellin6076</strain>
    </source>
</reference>
<dbReference type="SUPFAM" id="SSF56935">
    <property type="entry name" value="Porins"/>
    <property type="match status" value="1"/>
</dbReference>
<evidence type="ECO:0008006" key="5">
    <source>
        <dbReference type="Google" id="ProtNLM"/>
    </source>
</evidence>
<feature type="compositionally biased region" description="Pro residues" evidence="2">
    <location>
        <begin position="76"/>
        <end position="87"/>
    </location>
</feature>
<accession>Q026D9</accession>
<evidence type="ECO:0000313" key="4">
    <source>
        <dbReference type="EMBL" id="ABJ83130.1"/>
    </source>
</evidence>
<keyword evidence="1" id="KW-0175">Coiled coil</keyword>
<organism evidence="4">
    <name type="scientific">Solibacter usitatus (strain Ellin6076)</name>
    <dbReference type="NCBI Taxonomy" id="234267"/>
    <lineage>
        <taxon>Bacteria</taxon>
        <taxon>Pseudomonadati</taxon>
        <taxon>Acidobacteriota</taxon>
        <taxon>Terriglobia</taxon>
        <taxon>Bryobacterales</taxon>
        <taxon>Solibacteraceae</taxon>
        <taxon>Candidatus Solibacter</taxon>
    </lineage>
</organism>
<dbReference type="AlphaFoldDB" id="Q026D9"/>
<evidence type="ECO:0000256" key="3">
    <source>
        <dbReference type="SAM" id="SignalP"/>
    </source>
</evidence>
<sequence precursor="true">MNIYFVRNKAVPGAFHIWPGLLVAILGCAGASAQPNVVVKEKGPPVEILLKKINDLEAAQKQMQEKIDRLTAASSVPPPANPQPPVEPVEVAQAAQSASSGPDSADGDHTLGPVAFRGFSDFNFGRAWFEKQPPGGLNGSPRSFNIGDFDLFTNTRISEHWSVLGELLITSDFSNEFGAELDRLLFTYRQNDYFKVSFGKFNTSLGYYGNAFHRAQYFQTGVGRPVMYSDEDNGGILPTHSVGVTASGRIPSGSLGLYWVAEVANGRSATNPEVPIQNFVDENNGKSVNLAVYARPDWAHGMQAGFSTYRDTMHPAGMNAIHQTIFTAHVAYAGSRLEWLNEMSVVRHALQESNEVYRSVTSYSQLAWAFGKTRPYVRFDYQNVPVGDPVFGILGRQCGPSFGVNRHLSNYVALKLQYGRLSRRDFSTANGFTGQLAFAF</sequence>
<dbReference type="Gene3D" id="2.40.160.10">
    <property type="entry name" value="Porin"/>
    <property type="match status" value="1"/>
</dbReference>
<dbReference type="PROSITE" id="PS51257">
    <property type="entry name" value="PROKAR_LIPOPROTEIN"/>
    <property type="match status" value="1"/>
</dbReference>
<dbReference type="InterPro" id="IPR023614">
    <property type="entry name" value="Porin_dom_sf"/>
</dbReference>
<name>Q026D9_SOLUE</name>
<gene>
    <name evidence="4" type="ordered locus">Acid_2140</name>
</gene>
<dbReference type="OrthoDB" id="129001at2"/>
<feature type="region of interest" description="Disordered" evidence="2">
    <location>
        <begin position="73"/>
        <end position="107"/>
    </location>
</feature>
<dbReference type="HOGENOM" id="CLU_650358_0_0_0"/>
<dbReference type="KEGG" id="sus:Acid_2140"/>
<evidence type="ECO:0000256" key="2">
    <source>
        <dbReference type="SAM" id="MobiDB-lite"/>
    </source>
</evidence>
<dbReference type="InParanoid" id="Q026D9"/>
<feature type="coiled-coil region" evidence="1">
    <location>
        <begin position="46"/>
        <end position="73"/>
    </location>
</feature>
<dbReference type="STRING" id="234267.Acid_2140"/>
<feature type="chain" id="PRO_5004163310" description="Phosphate-selective porin O and P" evidence="3">
    <location>
        <begin position="34"/>
        <end position="440"/>
    </location>
</feature>
<protein>
    <recommendedName>
        <fullName evidence="5">Phosphate-selective porin O and P</fullName>
    </recommendedName>
</protein>
<evidence type="ECO:0000256" key="1">
    <source>
        <dbReference type="SAM" id="Coils"/>
    </source>
</evidence>
<keyword evidence="3" id="KW-0732">Signal</keyword>
<feature type="signal peptide" evidence="3">
    <location>
        <begin position="1"/>
        <end position="33"/>
    </location>
</feature>
<dbReference type="EMBL" id="CP000473">
    <property type="protein sequence ID" value="ABJ83130.1"/>
    <property type="molecule type" value="Genomic_DNA"/>
</dbReference>